<evidence type="ECO:0000256" key="2">
    <source>
        <dbReference type="ARBA" id="ARBA00022670"/>
    </source>
</evidence>
<dbReference type="InterPro" id="IPR037518">
    <property type="entry name" value="MPN"/>
</dbReference>
<dbReference type="STRING" id="348151.IV55_GL001934"/>
<proteinExistence type="inferred from homology"/>
<dbReference type="GO" id="GO:0046872">
    <property type="term" value="F:metal ion binding"/>
    <property type="evidence" value="ECO:0007669"/>
    <property type="project" value="UniProtKB-KW"/>
</dbReference>
<dbReference type="OrthoDB" id="9804482at2"/>
<dbReference type="PROSITE" id="PS01302">
    <property type="entry name" value="UPF0758"/>
    <property type="match status" value="1"/>
</dbReference>
<dbReference type="InterPro" id="IPR001405">
    <property type="entry name" value="UPF0758"/>
</dbReference>
<dbReference type="Proteomes" id="UP000051139">
    <property type="component" value="Unassembled WGS sequence"/>
</dbReference>
<dbReference type="RefSeq" id="WP_057810649.1">
    <property type="nucleotide sequence ID" value="NZ_BJUD01000006.1"/>
</dbReference>
<reference evidence="8 11" key="2">
    <citation type="submission" date="2019-07" db="EMBL/GenBank/DDBJ databases">
        <title>Whole genome shotgun sequence of Lactobacillus siliginis NBRC 101315.</title>
        <authorList>
            <person name="Hosoyama A."/>
            <person name="Uohara A."/>
            <person name="Ohji S."/>
            <person name="Ichikawa N."/>
        </authorList>
    </citation>
    <scope>NUCLEOTIDE SEQUENCE [LARGE SCALE GENOMIC DNA]</scope>
    <source>
        <strain evidence="8 11">NBRC 101315</strain>
    </source>
</reference>
<dbReference type="GO" id="GO:0008237">
    <property type="term" value="F:metallopeptidase activity"/>
    <property type="evidence" value="ECO:0007669"/>
    <property type="project" value="UniProtKB-KW"/>
</dbReference>
<accession>A0A0R2L1B6</accession>
<dbReference type="InterPro" id="IPR020891">
    <property type="entry name" value="UPF0758_CS"/>
</dbReference>
<evidence type="ECO:0000256" key="1">
    <source>
        <dbReference type="ARBA" id="ARBA00010243"/>
    </source>
</evidence>
<evidence type="ECO:0000313" key="10">
    <source>
        <dbReference type="Proteomes" id="UP000051139"/>
    </source>
</evidence>
<comment type="similarity">
    <text evidence="1">Belongs to the UPF0758 family.</text>
</comment>
<dbReference type="Pfam" id="PF04002">
    <property type="entry name" value="RadC"/>
    <property type="match status" value="1"/>
</dbReference>
<reference evidence="9 10" key="1">
    <citation type="journal article" date="2015" name="Genome Announc.">
        <title>Expanding the biotechnology potential of lactobacilli through comparative genomics of 213 strains and associated genera.</title>
        <authorList>
            <person name="Sun Z."/>
            <person name="Harris H.M."/>
            <person name="McCann A."/>
            <person name="Guo C."/>
            <person name="Argimon S."/>
            <person name="Zhang W."/>
            <person name="Yang X."/>
            <person name="Jeffery I.B."/>
            <person name="Cooney J.C."/>
            <person name="Kagawa T.F."/>
            <person name="Liu W."/>
            <person name="Song Y."/>
            <person name="Salvetti E."/>
            <person name="Wrobel A."/>
            <person name="Rasinkangas P."/>
            <person name="Parkhill J."/>
            <person name="Rea M.C."/>
            <person name="O'Sullivan O."/>
            <person name="Ritari J."/>
            <person name="Douillard F.P."/>
            <person name="Paul Ross R."/>
            <person name="Yang R."/>
            <person name="Briner A.E."/>
            <person name="Felis G.E."/>
            <person name="de Vos W.M."/>
            <person name="Barrangou R."/>
            <person name="Klaenhammer T.R."/>
            <person name="Caufield P.W."/>
            <person name="Cui Y."/>
            <person name="Zhang H."/>
            <person name="O'Toole P.W."/>
        </authorList>
    </citation>
    <scope>NUCLEOTIDE SEQUENCE [LARGE SCALE GENOMIC DNA]</scope>
    <source>
        <strain evidence="9 10">DSM 22696</strain>
    </source>
</reference>
<dbReference type="Proteomes" id="UP000321429">
    <property type="component" value="Unassembled WGS sequence"/>
</dbReference>
<evidence type="ECO:0000256" key="5">
    <source>
        <dbReference type="ARBA" id="ARBA00022833"/>
    </source>
</evidence>
<evidence type="ECO:0000256" key="6">
    <source>
        <dbReference type="ARBA" id="ARBA00023049"/>
    </source>
</evidence>
<keyword evidence="4" id="KW-0378">Hydrolase</keyword>
<evidence type="ECO:0000256" key="4">
    <source>
        <dbReference type="ARBA" id="ARBA00022801"/>
    </source>
</evidence>
<gene>
    <name evidence="9" type="ORF">IV55_GL001934</name>
    <name evidence="8" type="ORF">LSI01_05580</name>
</gene>
<feature type="domain" description="MPN" evidence="7">
    <location>
        <begin position="20"/>
        <end position="142"/>
    </location>
</feature>
<keyword evidence="2" id="KW-0645">Protease</keyword>
<dbReference type="PROSITE" id="PS50249">
    <property type="entry name" value="MPN"/>
    <property type="match status" value="1"/>
</dbReference>
<comment type="caution">
    <text evidence="9">The sequence shown here is derived from an EMBL/GenBank/DDBJ whole genome shotgun (WGS) entry which is preliminary data.</text>
</comment>
<evidence type="ECO:0000313" key="9">
    <source>
        <dbReference type="EMBL" id="KRN95474.1"/>
    </source>
</evidence>
<dbReference type="Gene3D" id="3.40.140.10">
    <property type="entry name" value="Cytidine Deaminase, domain 2"/>
    <property type="match status" value="1"/>
</dbReference>
<keyword evidence="10" id="KW-1185">Reference proteome</keyword>
<keyword evidence="5" id="KW-0862">Zinc</keyword>
<evidence type="ECO:0000256" key="3">
    <source>
        <dbReference type="ARBA" id="ARBA00022723"/>
    </source>
</evidence>
<sequence>MDQDEAVELPETGQLSVGVIAGSSRAVGVALSDELGDFRQETLLLLALNVKNEIIFRNEVFRGTIDACIAHPRDIFYRAVMANAARIIVVHNHPSGISTPSPTDRNFGRRLWLAGQIMGIDLLDCFIIGRHSYFSFGEHDLFTDLALDKTLAAANND</sequence>
<dbReference type="EMBL" id="BJUD01000006">
    <property type="protein sequence ID" value="GEK28247.1"/>
    <property type="molecule type" value="Genomic_DNA"/>
</dbReference>
<dbReference type="CDD" id="cd08071">
    <property type="entry name" value="MPN_DUF2466"/>
    <property type="match status" value="1"/>
</dbReference>
<dbReference type="PANTHER" id="PTHR30471">
    <property type="entry name" value="DNA REPAIR PROTEIN RADC"/>
    <property type="match status" value="1"/>
</dbReference>
<keyword evidence="6" id="KW-0482">Metalloprotease</keyword>
<dbReference type="SUPFAM" id="SSF102712">
    <property type="entry name" value="JAB1/MPN domain"/>
    <property type="match status" value="1"/>
</dbReference>
<evidence type="ECO:0000313" key="11">
    <source>
        <dbReference type="Proteomes" id="UP000321429"/>
    </source>
</evidence>
<organism evidence="9 10">
    <name type="scientific">Furfurilactobacillus siliginis</name>
    <dbReference type="NCBI Taxonomy" id="348151"/>
    <lineage>
        <taxon>Bacteria</taxon>
        <taxon>Bacillati</taxon>
        <taxon>Bacillota</taxon>
        <taxon>Bacilli</taxon>
        <taxon>Lactobacillales</taxon>
        <taxon>Lactobacillaceae</taxon>
        <taxon>Furfurilactobacillus</taxon>
    </lineage>
</organism>
<protein>
    <recommendedName>
        <fullName evidence="7">MPN domain-containing protein</fullName>
    </recommendedName>
</protein>
<dbReference type="EMBL" id="JQCB01000008">
    <property type="protein sequence ID" value="KRN95474.1"/>
    <property type="molecule type" value="Genomic_DNA"/>
</dbReference>
<name>A0A0R2L1B6_9LACO</name>
<evidence type="ECO:0000313" key="8">
    <source>
        <dbReference type="EMBL" id="GEK28247.1"/>
    </source>
</evidence>
<dbReference type="PATRIC" id="fig|348151.3.peg.1987"/>
<dbReference type="AlphaFoldDB" id="A0A0R2L1B6"/>
<evidence type="ECO:0000259" key="7">
    <source>
        <dbReference type="PROSITE" id="PS50249"/>
    </source>
</evidence>
<keyword evidence="3" id="KW-0479">Metal-binding</keyword>
<dbReference type="GO" id="GO:0006508">
    <property type="term" value="P:proteolysis"/>
    <property type="evidence" value="ECO:0007669"/>
    <property type="project" value="UniProtKB-KW"/>
</dbReference>
<dbReference type="PANTHER" id="PTHR30471:SF3">
    <property type="entry name" value="UPF0758 PROTEIN YEES-RELATED"/>
    <property type="match status" value="1"/>
</dbReference>
<dbReference type="InterPro" id="IPR025657">
    <property type="entry name" value="RadC_JAB"/>
</dbReference>